<evidence type="ECO:0000256" key="1">
    <source>
        <dbReference type="SAM" id="Phobius"/>
    </source>
</evidence>
<organism evidence="2">
    <name type="scientific">Arion vulgaris</name>
    <dbReference type="NCBI Taxonomy" id="1028688"/>
    <lineage>
        <taxon>Eukaryota</taxon>
        <taxon>Metazoa</taxon>
        <taxon>Spiralia</taxon>
        <taxon>Lophotrochozoa</taxon>
        <taxon>Mollusca</taxon>
        <taxon>Gastropoda</taxon>
        <taxon>Heterobranchia</taxon>
        <taxon>Euthyneura</taxon>
        <taxon>Panpulmonata</taxon>
        <taxon>Eupulmonata</taxon>
        <taxon>Stylommatophora</taxon>
        <taxon>Helicina</taxon>
        <taxon>Arionoidea</taxon>
        <taxon>Arionidae</taxon>
        <taxon>Arion</taxon>
    </lineage>
</organism>
<dbReference type="EMBL" id="HACG01038942">
    <property type="protein sequence ID" value="CEK85807.1"/>
    <property type="molecule type" value="Transcribed_RNA"/>
</dbReference>
<keyword evidence="1" id="KW-1133">Transmembrane helix</keyword>
<evidence type="ECO:0000313" key="3">
    <source>
        <dbReference type="EMBL" id="CEK85807.1"/>
    </source>
</evidence>
<keyword evidence="1" id="KW-0812">Transmembrane</keyword>
<protein>
    <submittedName>
        <fullName evidence="2">Uncharacterized protein</fullName>
    </submittedName>
</protein>
<dbReference type="EMBL" id="HACG01038941">
    <property type="protein sequence ID" value="CEK85806.1"/>
    <property type="molecule type" value="Transcribed_RNA"/>
</dbReference>
<proteinExistence type="predicted"/>
<sequence length="62" mass="7081">MKIHNFWDWSLPSYFGPRLLILTARVHLVTSCMVMVSSGSLTSIISLICYCLHIKHEKLCSV</sequence>
<dbReference type="AlphaFoldDB" id="A0A0B7B0H1"/>
<accession>A0A0B7B0H1</accession>
<keyword evidence="1" id="KW-0472">Membrane</keyword>
<name>A0A0B7B0H1_9EUPU</name>
<feature type="transmembrane region" description="Helical" evidence="1">
    <location>
        <begin position="28"/>
        <end position="52"/>
    </location>
</feature>
<gene>
    <name evidence="2" type="primary">ORF150320</name>
    <name evidence="3" type="synonym">ORF150331</name>
</gene>
<evidence type="ECO:0000313" key="2">
    <source>
        <dbReference type="EMBL" id="CEK85806.1"/>
    </source>
</evidence>
<reference evidence="2" key="1">
    <citation type="submission" date="2014-12" db="EMBL/GenBank/DDBJ databases">
        <title>Insight into the proteome of Arion vulgaris.</title>
        <authorList>
            <person name="Aradska J."/>
            <person name="Bulat T."/>
            <person name="Smidak R."/>
            <person name="Sarate P."/>
            <person name="Gangsoo J."/>
            <person name="Sialana F."/>
            <person name="Bilban M."/>
            <person name="Lubec G."/>
        </authorList>
    </citation>
    <scope>NUCLEOTIDE SEQUENCE</scope>
    <source>
        <tissue evidence="2">Skin</tissue>
    </source>
</reference>